<keyword evidence="2" id="KW-0479">Metal-binding</keyword>
<comment type="cofactor">
    <cofactor evidence="1">
        <name>[4Fe-4S] cluster</name>
        <dbReference type="ChEBI" id="CHEBI:49883"/>
    </cofactor>
</comment>
<evidence type="ECO:0000256" key="1">
    <source>
        <dbReference type="ARBA" id="ARBA00001966"/>
    </source>
</evidence>
<dbReference type="EMBL" id="CAJPIN010000130">
    <property type="protein sequence ID" value="CAG2053091.1"/>
    <property type="molecule type" value="Genomic_DNA"/>
</dbReference>
<keyword evidence="4" id="KW-1185">Reference proteome</keyword>
<evidence type="ECO:0000313" key="3">
    <source>
        <dbReference type="EMBL" id="CAG2053091.1"/>
    </source>
</evidence>
<keyword evidence="2" id="KW-0411">Iron-sulfur</keyword>
<comment type="caution">
    <text evidence="3">The sequence shown here is derived from an EMBL/GenBank/DDBJ whole genome shotgun (WGS) entry which is preliminary data.</text>
</comment>
<sequence>MRFLDCREGSKKPSPSILDVGVANALDSSGFDEAMFRKRGGIYKWSKASMELDWKLQEDGGIVLEGRCGGFETEVVDRSEEGAESDQCGGPQLETMDHNPPGYLAVQGVGVGLMPLRDESLQKNNPILQDEDRERHPVGGPFDSEIASEPVAKCLGGREGVHPEVPLTYYHWDSLGPTSLRVRSVPTTRLGMLGDHTRALGSTGN</sequence>
<name>A0ABN7NBA6_TIMPD</name>
<dbReference type="PANTHER" id="PTHR21339">
    <property type="entry name" value="RADICAL S-ADENOSYL METHIONINE DOMAIN-CONTAINING PROTEIN 2"/>
    <property type="match status" value="1"/>
</dbReference>
<keyword evidence="2" id="KW-0408">Iron</keyword>
<protein>
    <submittedName>
        <fullName evidence="3">Uncharacterized protein</fullName>
    </submittedName>
</protein>
<dbReference type="InterPro" id="IPR051196">
    <property type="entry name" value="RSAD2/Viperin_antiviral"/>
</dbReference>
<accession>A0ABN7NBA6</accession>
<keyword evidence="2" id="KW-0004">4Fe-4S</keyword>
<gene>
    <name evidence="3" type="ORF">TPAB3V08_LOCUS172</name>
</gene>
<evidence type="ECO:0000256" key="2">
    <source>
        <dbReference type="ARBA" id="ARBA00022485"/>
    </source>
</evidence>
<dbReference type="Proteomes" id="UP001153148">
    <property type="component" value="Unassembled WGS sequence"/>
</dbReference>
<evidence type="ECO:0000313" key="4">
    <source>
        <dbReference type="Proteomes" id="UP001153148"/>
    </source>
</evidence>
<reference evidence="3" key="1">
    <citation type="submission" date="2021-03" db="EMBL/GenBank/DDBJ databases">
        <authorList>
            <person name="Tran Van P."/>
        </authorList>
    </citation>
    <scope>NUCLEOTIDE SEQUENCE</scope>
</reference>
<organism evidence="3 4">
    <name type="scientific">Timema podura</name>
    <name type="common">Walking stick</name>
    <dbReference type="NCBI Taxonomy" id="61482"/>
    <lineage>
        <taxon>Eukaryota</taxon>
        <taxon>Metazoa</taxon>
        <taxon>Ecdysozoa</taxon>
        <taxon>Arthropoda</taxon>
        <taxon>Hexapoda</taxon>
        <taxon>Insecta</taxon>
        <taxon>Pterygota</taxon>
        <taxon>Neoptera</taxon>
        <taxon>Polyneoptera</taxon>
        <taxon>Phasmatodea</taxon>
        <taxon>Timematodea</taxon>
        <taxon>Timematoidea</taxon>
        <taxon>Timematidae</taxon>
        <taxon>Timema</taxon>
    </lineage>
</organism>
<proteinExistence type="predicted"/>
<dbReference type="PANTHER" id="PTHR21339:SF0">
    <property type="entry name" value="S-ADENOSYLMETHIONINE-DEPENDENT NUCLEOTIDE DEHYDRATASE RSAD2"/>
    <property type="match status" value="1"/>
</dbReference>